<gene>
    <name evidence="3" type="ORF">ESZ48_13175</name>
</gene>
<dbReference type="PANTHER" id="PTHR46401">
    <property type="entry name" value="GLYCOSYLTRANSFERASE WBBK-RELATED"/>
    <property type="match status" value="1"/>
</dbReference>
<dbReference type="GO" id="GO:0016757">
    <property type="term" value="F:glycosyltransferase activity"/>
    <property type="evidence" value="ECO:0007669"/>
    <property type="project" value="InterPro"/>
</dbReference>
<dbReference type="CDD" id="cd03801">
    <property type="entry name" value="GT4_PimA-like"/>
    <property type="match status" value="1"/>
</dbReference>
<evidence type="ECO:0000256" key="1">
    <source>
        <dbReference type="ARBA" id="ARBA00022679"/>
    </source>
</evidence>
<keyword evidence="1 3" id="KW-0808">Transferase</keyword>
<comment type="caution">
    <text evidence="3">The sequence shown here is derived from an EMBL/GenBank/DDBJ whole genome shotgun (WGS) entry which is preliminary data.</text>
</comment>
<dbReference type="Pfam" id="PF00534">
    <property type="entry name" value="Glycos_transf_1"/>
    <property type="match status" value="1"/>
</dbReference>
<feature type="domain" description="Glycosyl transferase family 1" evidence="2">
    <location>
        <begin position="189"/>
        <end position="345"/>
    </location>
</feature>
<name>A0A4Q0XF39_9FLAO</name>
<organism evidence="3 4">
    <name type="scientific">Gelidibacter gilvus</name>
    <dbReference type="NCBI Taxonomy" id="59602"/>
    <lineage>
        <taxon>Bacteria</taxon>
        <taxon>Pseudomonadati</taxon>
        <taxon>Bacteroidota</taxon>
        <taxon>Flavobacteriia</taxon>
        <taxon>Flavobacteriales</taxon>
        <taxon>Flavobacteriaceae</taxon>
        <taxon>Gelidibacter</taxon>
    </lineage>
</organism>
<dbReference type="Proteomes" id="UP000289792">
    <property type="component" value="Unassembled WGS sequence"/>
</dbReference>
<dbReference type="EMBL" id="SDDZ01000008">
    <property type="protein sequence ID" value="RXJ46040.1"/>
    <property type="molecule type" value="Genomic_DNA"/>
</dbReference>
<dbReference type="RefSeq" id="WP_129017970.1">
    <property type="nucleotide sequence ID" value="NZ_SDDZ01000008.1"/>
</dbReference>
<evidence type="ECO:0000259" key="2">
    <source>
        <dbReference type="Pfam" id="PF00534"/>
    </source>
</evidence>
<dbReference type="InterPro" id="IPR001296">
    <property type="entry name" value="Glyco_trans_1"/>
</dbReference>
<dbReference type="OrthoDB" id="9806653at2"/>
<protein>
    <submittedName>
        <fullName evidence="3">Glycosyltransferase family 1 protein</fullName>
    </submittedName>
</protein>
<keyword evidence="4" id="KW-1185">Reference proteome</keyword>
<sequence>MRLAYITNTSLNESSGGGSGVNFATYNYLKDVYEISYFLIYPCPDLKSKAGSVLLRKLYLKRNYHYFSELRLDDVRKKFETIEGDFDAYFFHGFTQWIAIKPNKPYFCFNDACFATYVDIYNNKEEFKESDLDRIYKKEAVWLKNAEKVFFRSQWALNETKKVYNMDGNNFVNVGVGGFIDIPDADTYKEGFNFLFISREFIPKGGKVVVEAFQELKKTYDDINLQIVGEDPGDAIKAVEGVYYLGFFNKADALEKKALMNVFANAFALIHPTIKDTNTLVINELAYYGCVAISSNKFAIPEYLIDGQTGYLLNDPRDSKELKSLMKKLIVNPVDYSVMRKNARKNAVQYNTWNAVGQRVIKEITNSVQA</sequence>
<dbReference type="GO" id="GO:0009103">
    <property type="term" value="P:lipopolysaccharide biosynthetic process"/>
    <property type="evidence" value="ECO:0007669"/>
    <property type="project" value="TreeGrafter"/>
</dbReference>
<dbReference type="Gene3D" id="3.40.50.2000">
    <property type="entry name" value="Glycogen Phosphorylase B"/>
    <property type="match status" value="1"/>
</dbReference>
<dbReference type="SUPFAM" id="SSF53756">
    <property type="entry name" value="UDP-Glycosyltransferase/glycogen phosphorylase"/>
    <property type="match status" value="1"/>
</dbReference>
<proteinExistence type="predicted"/>
<evidence type="ECO:0000313" key="4">
    <source>
        <dbReference type="Proteomes" id="UP000289792"/>
    </source>
</evidence>
<accession>A0A4Q0XF39</accession>
<dbReference type="AlphaFoldDB" id="A0A4Q0XF39"/>
<evidence type="ECO:0000313" key="3">
    <source>
        <dbReference type="EMBL" id="RXJ46040.1"/>
    </source>
</evidence>
<dbReference type="PANTHER" id="PTHR46401:SF2">
    <property type="entry name" value="GLYCOSYLTRANSFERASE WBBK-RELATED"/>
    <property type="match status" value="1"/>
</dbReference>
<reference evidence="3 4" key="1">
    <citation type="submission" date="2019-01" db="EMBL/GenBank/DDBJ databases">
        <title>Genome sequence of the Antarctic species Gelidibacter gilvus ACAM 158(T).</title>
        <authorList>
            <person name="Bowman J.P."/>
        </authorList>
    </citation>
    <scope>NUCLEOTIDE SEQUENCE [LARGE SCALE GENOMIC DNA]</scope>
    <source>
        <strain evidence="3 4">IC158</strain>
    </source>
</reference>